<evidence type="ECO:0000256" key="3">
    <source>
        <dbReference type="ARBA" id="ARBA00022833"/>
    </source>
</evidence>
<dbReference type="InterPro" id="IPR002893">
    <property type="entry name" value="Znf_MYND"/>
</dbReference>
<dbReference type="Gene3D" id="6.10.140.2220">
    <property type="match status" value="1"/>
</dbReference>
<keyword evidence="1" id="KW-0479">Metal-binding</keyword>
<evidence type="ECO:0000313" key="7">
    <source>
        <dbReference type="Proteomes" id="UP000027195"/>
    </source>
</evidence>
<protein>
    <recommendedName>
        <fullName evidence="5">MYND-type domain-containing protein</fullName>
    </recommendedName>
</protein>
<keyword evidence="3" id="KW-0862">Zinc</keyword>
<evidence type="ECO:0000313" key="6">
    <source>
        <dbReference type="EMBL" id="KDQ08801.1"/>
    </source>
</evidence>
<dbReference type="OrthoDB" id="5231159at2759"/>
<sequence length="235" mass="26923">MYELAADGRRVPIRCCEQCAKTEDDNVKLLLCAACRSSLYCSKKCQVANRQLHKFKCRSAVRREEELSQLSSNDPSRKRLELTDELRRFTAKNRATLGHAAIQAINMHNDHDAPNKFALEVHVERVQHARKTQTCFRALRAVVRPLEYYATITDLSVLVHQRARYHHKNKTEDGMMGCILIILQCVPRQDSPRPVHCATFCAPDAKQLLNSRKLNWEEDLIKDMPGEQSPGNAAW</sequence>
<organism evidence="6 7">
    <name type="scientific">Botryobasidium botryosum (strain FD-172 SS1)</name>
    <dbReference type="NCBI Taxonomy" id="930990"/>
    <lineage>
        <taxon>Eukaryota</taxon>
        <taxon>Fungi</taxon>
        <taxon>Dikarya</taxon>
        <taxon>Basidiomycota</taxon>
        <taxon>Agaricomycotina</taxon>
        <taxon>Agaricomycetes</taxon>
        <taxon>Cantharellales</taxon>
        <taxon>Botryobasidiaceae</taxon>
        <taxon>Botryobasidium</taxon>
    </lineage>
</organism>
<dbReference type="HOGENOM" id="CLU_1180060_0_0_1"/>
<evidence type="ECO:0000259" key="5">
    <source>
        <dbReference type="PROSITE" id="PS50865"/>
    </source>
</evidence>
<dbReference type="Proteomes" id="UP000027195">
    <property type="component" value="Unassembled WGS sequence"/>
</dbReference>
<keyword evidence="2 4" id="KW-0863">Zinc-finger</keyword>
<feature type="domain" description="MYND-type" evidence="5">
    <location>
        <begin position="16"/>
        <end position="57"/>
    </location>
</feature>
<dbReference type="EMBL" id="KL198086">
    <property type="protein sequence ID" value="KDQ08801.1"/>
    <property type="molecule type" value="Genomic_DNA"/>
</dbReference>
<dbReference type="PROSITE" id="PS50865">
    <property type="entry name" value="ZF_MYND_2"/>
    <property type="match status" value="1"/>
</dbReference>
<dbReference type="STRING" id="930990.A0A067MB37"/>
<dbReference type="AlphaFoldDB" id="A0A067MB37"/>
<evidence type="ECO:0000256" key="4">
    <source>
        <dbReference type="PROSITE-ProRule" id="PRU00134"/>
    </source>
</evidence>
<dbReference type="GO" id="GO:0008270">
    <property type="term" value="F:zinc ion binding"/>
    <property type="evidence" value="ECO:0007669"/>
    <property type="project" value="UniProtKB-KW"/>
</dbReference>
<accession>A0A067MB37</accession>
<proteinExistence type="predicted"/>
<name>A0A067MB37_BOTB1</name>
<dbReference type="InParanoid" id="A0A067MB37"/>
<dbReference type="Pfam" id="PF01753">
    <property type="entry name" value="zf-MYND"/>
    <property type="match status" value="1"/>
</dbReference>
<reference evidence="7" key="1">
    <citation type="journal article" date="2014" name="Proc. Natl. Acad. Sci. U.S.A.">
        <title>Extensive sampling of basidiomycete genomes demonstrates inadequacy of the white-rot/brown-rot paradigm for wood decay fungi.</title>
        <authorList>
            <person name="Riley R."/>
            <person name="Salamov A.A."/>
            <person name="Brown D.W."/>
            <person name="Nagy L.G."/>
            <person name="Floudas D."/>
            <person name="Held B.W."/>
            <person name="Levasseur A."/>
            <person name="Lombard V."/>
            <person name="Morin E."/>
            <person name="Otillar R."/>
            <person name="Lindquist E.A."/>
            <person name="Sun H."/>
            <person name="LaButti K.M."/>
            <person name="Schmutz J."/>
            <person name="Jabbour D."/>
            <person name="Luo H."/>
            <person name="Baker S.E."/>
            <person name="Pisabarro A.G."/>
            <person name="Walton J.D."/>
            <person name="Blanchette R.A."/>
            <person name="Henrissat B."/>
            <person name="Martin F."/>
            <person name="Cullen D."/>
            <person name="Hibbett D.S."/>
            <person name="Grigoriev I.V."/>
        </authorList>
    </citation>
    <scope>NUCLEOTIDE SEQUENCE [LARGE SCALE GENOMIC DNA]</scope>
    <source>
        <strain evidence="7">FD-172 SS1</strain>
    </source>
</reference>
<evidence type="ECO:0000256" key="2">
    <source>
        <dbReference type="ARBA" id="ARBA00022771"/>
    </source>
</evidence>
<evidence type="ECO:0000256" key="1">
    <source>
        <dbReference type="ARBA" id="ARBA00022723"/>
    </source>
</evidence>
<gene>
    <name evidence="6" type="ORF">BOTBODRAFT_37659</name>
</gene>
<dbReference type="SUPFAM" id="SSF144232">
    <property type="entry name" value="HIT/MYND zinc finger-like"/>
    <property type="match status" value="1"/>
</dbReference>
<keyword evidence="7" id="KW-1185">Reference proteome</keyword>